<feature type="region of interest" description="Disordered" evidence="6">
    <location>
        <begin position="563"/>
        <end position="662"/>
    </location>
</feature>
<dbReference type="Pfam" id="PF07683">
    <property type="entry name" value="CobW_C"/>
    <property type="match status" value="1"/>
</dbReference>
<sequence>MAAPAAPPPNSGDAAKTPVTIITGFLGAGKTTLLNYILKARNERNISVIENEFGEVNIDNELVADNLIEKEDLVSLDNGCVCCSLRKDVVKALAEIERRSRHRNKRVDQVILETTGLADPAPVAFTFFANPWIASRFRLDSIVCVVDTRYVLQHLEAIGSSQPAAINEAAQQLAFADLILLNKTDLVSEEQLERVKAVVRDINQNARQIECRLNQEVGQPPLSELLDSNAFSVHKALKVDPCFLDSDSGSDVESDDSDEEATAEGGGCGGAAAGAAAARAAAAAAAVAASAAAAGAAPRGGSPVADAGAAAAAAALAADTAGAAAADTTATTGPAAGGDGDGKAAAAAPARTEDEFASDATHQASGQNQQEQQTERRPEGAPGAPGAAGRKRDAGAALAAPSAAALAAAGGGAPAGASQERRPKRRRKHMHDMAGIGSVGIVARGPLDEYRFSMFMRDLLTEKAKDIFRCKGVLAVHGYGSQKFVFQGVHETICYGPSDKPWGEDEPRINQIVFIGRGLNRKSLMMGFKTCVWQPLPDGWREAFDPVTNQPYYYNPTTHEKTWARPQPAAREQAQDTVTVTPVVPMQQPRSLQPSRRRNGSNPGQPGAARDAAASCASAPQGAGQRNGGSSGGGGAGEQEWPEPPAGGGGGGGGGAALSDTL</sequence>
<dbReference type="InterPro" id="IPR051316">
    <property type="entry name" value="Zinc-reg_GTPase_activator"/>
</dbReference>
<feature type="compositionally biased region" description="Gly residues" evidence="6">
    <location>
        <begin position="625"/>
        <end position="637"/>
    </location>
</feature>
<dbReference type="Proteomes" id="UP000247498">
    <property type="component" value="Unassembled WGS sequence"/>
</dbReference>
<keyword evidence="9" id="KW-1185">Reference proteome</keyword>
<feature type="domain" description="WW" evidence="7">
    <location>
        <begin position="534"/>
        <end position="568"/>
    </location>
</feature>
<feature type="region of interest" description="Disordered" evidence="6">
    <location>
        <begin position="409"/>
        <end position="430"/>
    </location>
</feature>
<dbReference type="SUPFAM" id="SSF52540">
    <property type="entry name" value="P-loop containing nucleoside triphosphate hydrolases"/>
    <property type="match status" value="1"/>
</dbReference>
<dbReference type="CDD" id="cd03112">
    <property type="entry name" value="CobW-like"/>
    <property type="match status" value="1"/>
</dbReference>
<dbReference type="PROSITE" id="PS50020">
    <property type="entry name" value="WW_DOMAIN_2"/>
    <property type="match status" value="1"/>
</dbReference>
<dbReference type="InterPro" id="IPR003495">
    <property type="entry name" value="CobW/HypB/UreG_nucleotide-bd"/>
</dbReference>
<dbReference type="GO" id="GO:0016787">
    <property type="term" value="F:hydrolase activity"/>
    <property type="evidence" value="ECO:0007669"/>
    <property type="project" value="UniProtKB-KW"/>
</dbReference>
<dbReference type="Gene3D" id="3.30.1220.10">
    <property type="entry name" value="CobW-like, C-terminal domain"/>
    <property type="match status" value="1"/>
</dbReference>
<dbReference type="AlphaFoldDB" id="A0A2V0NZU3"/>
<dbReference type="InterPro" id="IPR036020">
    <property type="entry name" value="WW_dom_sf"/>
</dbReference>
<dbReference type="OrthoDB" id="258627at2759"/>
<comment type="caution">
    <text evidence="8">The sequence shown here is derived from an EMBL/GenBank/DDBJ whole genome shotgun (WGS) entry which is preliminary data.</text>
</comment>
<evidence type="ECO:0000256" key="3">
    <source>
        <dbReference type="ARBA" id="ARBA00023186"/>
    </source>
</evidence>
<evidence type="ECO:0000256" key="4">
    <source>
        <dbReference type="ARBA" id="ARBA00034320"/>
    </source>
</evidence>
<evidence type="ECO:0000256" key="6">
    <source>
        <dbReference type="SAM" id="MobiDB-lite"/>
    </source>
</evidence>
<dbReference type="PANTHER" id="PTHR13748">
    <property type="entry name" value="COBW-RELATED"/>
    <property type="match status" value="1"/>
</dbReference>
<reference evidence="8 9" key="1">
    <citation type="journal article" date="2018" name="Sci. Rep.">
        <title>Raphidocelis subcapitata (=Pseudokirchneriella subcapitata) provides an insight into genome evolution and environmental adaptations in the Sphaeropleales.</title>
        <authorList>
            <person name="Suzuki S."/>
            <person name="Yamaguchi H."/>
            <person name="Nakajima N."/>
            <person name="Kawachi M."/>
        </authorList>
    </citation>
    <scope>NUCLEOTIDE SEQUENCE [LARGE SCALE GENOMIC DNA]</scope>
    <source>
        <strain evidence="8 9">NIES-35</strain>
    </source>
</reference>
<feature type="compositionally biased region" description="Gly residues" evidence="6">
    <location>
        <begin position="646"/>
        <end position="656"/>
    </location>
</feature>
<evidence type="ECO:0000313" key="9">
    <source>
        <dbReference type="Proteomes" id="UP000247498"/>
    </source>
</evidence>
<feature type="compositionally biased region" description="Low complexity" evidence="6">
    <location>
        <begin position="606"/>
        <end position="624"/>
    </location>
</feature>
<feature type="compositionally biased region" description="Low complexity" evidence="6">
    <location>
        <begin position="564"/>
        <end position="594"/>
    </location>
</feature>
<dbReference type="Gene3D" id="3.40.50.300">
    <property type="entry name" value="P-loop containing nucleotide triphosphate hydrolases"/>
    <property type="match status" value="1"/>
</dbReference>
<evidence type="ECO:0000313" key="8">
    <source>
        <dbReference type="EMBL" id="GBF90335.1"/>
    </source>
</evidence>
<evidence type="ECO:0000256" key="1">
    <source>
        <dbReference type="ARBA" id="ARBA00022741"/>
    </source>
</evidence>
<dbReference type="InterPro" id="IPR001202">
    <property type="entry name" value="WW_dom"/>
</dbReference>
<dbReference type="EMBL" id="BDRX01000016">
    <property type="protein sequence ID" value="GBF90335.1"/>
    <property type="molecule type" value="Genomic_DNA"/>
</dbReference>
<dbReference type="SMART" id="SM00456">
    <property type="entry name" value="WW"/>
    <property type="match status" value="1"/>
</dbReference>
<protein>
    <recommendedName>
        <fullName evidence="7">WW domain-containing protein</fullName>
    </recommendedName>
</protein>
<dbReference type="InParanoid" id="A0A2V0NZU3"/>
<dbReference type="InterPro" id="IPR027417">
    <property type="entry name" value="P-loop_NTPase"/>
</dbReference>
<accession>A0A2V0NZU3</accession>
<gene>
    <name evidence="8" type="ORF">Rsub_02441</name>
</gene>
<keyword evidence="3" id="KW-0143">Chaperone</keyword>
<keyword evidence="2" id="KW-0378">Hydrolase</keyword>
<dbReference type="CDD" id="cd00201">
    <property type="entry name" value="WW"/>
    <property type="match status" value="1"/>
</dbReference>
<dbReference type="PANTHER" id="PTHR13748:SF70">
    <property type="entry name" value="COBW_HYPB_UREG NUCLEOTIDE-BINDING DOMAIN-CONTAINING PROTEIN"/>
    <property type="match status" value="1"/>
</dbReference>
<dbReference type="STRING" id="307507.A0A2V0NZU3"/>
<feature type="region of interest" description="Disordered" evidence="6">
    <location>
        <begin position="329"/>
        <end position="395"/>
    </location>
</feature>
<comment type="similarity">
    <text evidence="4">Belongs to the SIMIBI class G3E GTPase family. ZNG1 subfamily.</text>
</comment>
<feature type="compositionally biased region" description="Polar residues" evidence="6">
    <location>
        <begin position="360"/>
        <end position="372"/>
    </location>
</feature>
<dbReference type="SUPFAM" id="SSF51045">
    <property type="entry name" value="WW domain"/>
    <property type="match status" value="1"/>
</dbReference>
<dbReference type="SMART" id="SM00833">
    <property type="entry name" value="CobW_C"/>
    <property type="match status" value="1"/>
</dbReference>
<dbReference type="Pfam" id="PF00397">
    <property type="entry name" value="WW"/>
    <property type="match status" value="1"/>
</dbReference>
<dbReference type="Pfam" id="PF02492">
    <property type="entry name" value="cobW"/>
    <property type="match status" value="1"/>
</dbReference>
<dbReference type="SUPFAM" id="SSF90002">
    <property type="entry name" value="Hypothetical protein YjiA, C-terminal domain"/>
    <property type="match status" value="1"/>
</dbReference>
<dbReference type="Gene3D" id="2.20.70.10">
    <property type="match status" value="1"/>
</dbReference>
<proteinExistence type="inferred from homology"/>
<feature type="compositionally biased region" description="Acidic residues" evidence="6">
    <location>
        <begin position="248"/>
        <end position="262"/>
    </location>
</feature>
<dbReference type="GO" id="GO:0005737">
    <property type="term" value="C:cytoplasm"/>
    <property type="evidence" value="ECO:0007669"/>
    <property type="project" value="TreeGrafter"/>
</dbReference>
<evidence type="ECO:0000256" key="5">
    <source>
        <dbReference type="ARBA" id="ARBA00049117"/>
    </source>
</evidence>
<evidence type="ECO:0000256" key="2">
    <source>
        <dbReference type="ARBA" id="ARBA00022801"/>
    </source>
</evidence>
<organism evidence="8 9">
    <name type="scientific">Raphidocelis subcapitata</name>
    <dbReference type="NCBI Taxonomy" id="307507"/>
    <lineage>
        <taxon>Eukaryota</taxon>
        <taxon>Viridiplantae</taxon>
        <taxon>Chlorophyta</taxon>
        <taxon>core chlorophytes</taxon>
        <taxon>Chlorophyceae</taxon>
        <taxon>CS clade</taxon>
        <taxon>Sphaeropleales</taxon>
        <taxon>Selenastraceae</taxon>
        <taxon>Raphidocelis</taxon>
    </lineage>
</organism>
<keyword evidence="1" id="KW-0547">Nucleotide-binding</keyword>
<dbReference type="GO" id="GO:0000166">
    <property type="term" value="F:nucleotide binding"/>
    <property type="evidence" value="ECO:0007669"/>
    <property type="project" value="UniProtKB-KW"/>
</dbReference>
<dbReference type="InterPro" id="IPR036627">
    <property type="entry name" value="CobW-likC_sf"/>
</dbReference>
<name>A0A2V0NZU3_9CHLO</name>
<comment type="catalytic activity">
    <reaction evidence="5">
        <text>GTP + H2O = GDP + phosphate + H(+)</text>
        <dbReference type="Rhea" id="RHEA:19669"/>
        <dbReference type="ChEBI" id="CHEBI:15377"/>
        <dbReference type="ChEBI" id="CHEBI:15378"/>
        <dbReference type="ChEBI" id="CHEBI:37565"/>
        <dbReference type="ChEBI" id="CHEBI:43474"/>
        <dbReference type="ChEBI" id="CHEBI:58189"/>
    </reaction>
    <physiologicalReaction direction="left-to-right" evidence="5">
        <dbReference type="Rhea" id="RHEA:19670"/>
    </physiologicalReaction>
</comment>
<dbReference type="InterPro" id="IPR011629">
    <property type="entry name" value="CobW-like_C"/>
</dbReference>
<feature type="region of interest" description="Disordered" evidence="6">
    <location>
        <begin position="247"/>
        <end position="269"/>
    </location>
</feature>
<evidence type="ECO:0000259" key="7">
    <source>
        <dbReference type="PROSITE" id="PS50020"/>
    </source>
</evidence>